<dbReference type="PANTHER" id="PTHR12879">
    <property type="entry name" value="SPHINGOLIPID DELTA 4 DESATURASE/C-4 HYDROXYLASE PROTEIN DES2"/>
    <property type="match status" value="1"/>
</dbReference>
<dbReference type="Pfam" id="PF00487">
    <property type="entry name" value="FA_desaturase"/>
    <property type="match status" value="1"/>
</dbReference>
<dbReference type="InterPro" id="IPR005804">
    <property type="entry name" value="FA_desaturase_dom"/>
</dbReference>
<dbReference type="GO" id="GO:0016020">
    <property type="term" value="C:membrane"/>
    <property type="evidence" value="ECO:0007669"/>
    <property type="project" value="GOC"/>
</dbReference>
<dbReference type="GO" id="GO:0046513">
    <property type="term" value="P:ceramide biosynthetic process"/>
    <property type="evidence" value="ECO:0007669"/>
    <property type="project" value="TreeGrafter"/>
</dbReference>
<proteinExistence type="predicted"/>
<organism evidence="3 4">
    <name type="scientific">Litoreibacter ascidiaceicola</name>
    <dbReference type="NCBI Taxonomy" id="1486859"/>
    <lineage>
        <taxon>Bacteria</taxon>
        <taxon>Pseudomonadati</taxon>
        <taxon>Pseudomonadota</taxon>
        <taxon>Alphaproteobacteria</taxon>
        <taxon>Rhodobacterales</taxon>
        <taxon>Roseobacteraceae</taxon>
        <taxon>Litoreibacter</taxon>
    </lineage>
</organism>
<dbReference type="OrthoDB" id="9792534at2"/>
<dbReference type="RefSeq" id="WP_073143827.1">
    <property type="nucleotide sequence ID" value="NZ_FQUV01000005.1"/>
</dbReference>
<keyword evidence="1" id="KW-0812">Transmembrane</keyword>
<feature type="transmembrane region" description="Helical" evidence="1">
    <location>
        <begin position="52"/>
        <end position="71"/>
    </location>
</feature>
<evidence type="ECO:0000313" key="4">
    <source>
        <dbReference type="Proteomes" id="UP000184144"/>
    </source>
</evidence>
<feature type="transmembrane region" description="Helical" evidence="1">
    <location>
        <begin position="27"/>
        <end position="46"/>
    </location>
</feature>
<dbReference type="AlphaFoldDB" id="A0A1M5AKJ8"/>
<keyword evidence="4" id="KW-1185">Reference proteome</keyword>
<sequence>MEASFSRRKLVTPQELRALNERSDLKGAMQMASHLGAIALVVILHAQAMGTAWVWLTGAALGILLNVLYAAQHELSHATVFKTRRANEVFGRIIGFIQLFPRDFDQVMHFAHHTYTQDWERDGELVREPYTLTTYLLWLSGITYWRNRIFGNIRRARGIILEPFIRAEEESKIIREARIHVALYALIAVLSIAAGSWVAVTFWLLPMVLTKPIHQLQNTIEHLGLSHEDDILENTRSTRTNAVIRWLCWQMPYHTAHHVFPAVPFWKLRDLNEKIEAQAGEVHRMGWIEFQIEVIRKLMAKDESQYPMDEVWVVPTSGGRAARIPAE</sequence>
<feature type="domain" description="Fatty acid desaturase" evidence="2">
    <location>
        <begin position="53"/>
        <end position="283"/>
    </location>
</feature>
<evidence type="ECO:0000259" key="2">
    <source>
        <dbReference type="Pfam" id="PF00487"/>
    </source>
</evidence>
<keyword evidence="1" id="KW-0472">Membrane</keyword>
<accession>A0A1M5AKJ8</accession>
<reference evidence="4" key="1">
    <citation type="submission" date="2016-11" db="EMBL/GenBank/DDBJ databases">
        <authorList>
            <person name="Varghese N."/>
            <person name="Submissions S."/>
        </authorList>
    </citation>
    <scope>NUCLEOTIDE SEQUENCE [LARGE SCALE GENOMIC DNA]</scope>
    <source>
        <strain evidence="4">DSM 100566</strain>
    </source>
</reference>
<dbReference type="Proteomes" id="UP000184144">
    <property type="component" value="Unassembled WGS sequence"/>
</dbReference>
<evidence type="ECO:0000313" key="3">
    <source>
        <dbReference type="EMBL" id="SHF30779.1"/>
    </source>
</evidence>
<dbReference type="STRING" id="1486859.SAMN05444273_10582"/>
<dbReference type="PANTHER" id="PTHR12879:SF8">
    <property type="entry name" value="SPHINGOLIPID DELTA(4)-DESATURASE DES1"/>
    <property type="match status" value="1"/>
</dbReference>
<name>A0A1M5AKJ8_9RHOB</name>
<keyword evidence="1" id="KW-1133">Transmembrane helix</keyword>
<protein>
    <submittedName>
        <fullName evidence="3">Fatty acid desaturase</fullName>
    </submittedName>
</protein>
<feature type="transmembrane region" description="Helical" evidence="1">
    <location>
        <begin position="181"/>
        <end position="205"/>
    </location>
</feature>
<dbReference type="EMBL" id="FQUV01000005">
    <property type="protein sequence ID" value="SHF30779.1"/>
    <property type="molecule type" value="Genomic_DNA"/>
</dbReference>
<evidence type="ECO:0000256" key="1">
    <source>
        <dbReference type="SAM" id="Phobius"/>
    </source>
</evidence>
<gene>
    <name evidence="3" type="ORF">SAMN05444273_10582</name>
</gene>
<dbReference type="GO" id="GO:0042284">
    <property type="term" value="F:sphingolipid delta-4 desaturase activity"/>
    <property type="evidence" value="ECO:0007669"/>
    <property type="project" value="TreeGrafter"/>
</dbReference>